<dbReference type="EMBL" id="HE576760">
    <property type="protein sequence ID" value="CCC71914.1"/>
    <property type="molecule type" value="Genomic_DNA"/>
</dbReference>
<dbReference type="PANTHER" id="PTHR13275:SF4">
    <property type="entry name" value="VACUOLAR PROTEIN SORTING-ASSOCIATED PROTEIN 72 HOMOLOG"/>
    <property type="match status" value="1"/>
</dbReference>
<dbReference type="STRING" id="1064592.G0VK80"/>
<feature type="domain" description="Vps72/YL1 C-terminal" evidence="3">
    <location>
        <begin position="732"/>
        <end position="761"/>
    </location>
</feature>
<dbReference type="SMART" id="SM00993">
    <property type="entry name" value="YL1_C"/>
    <property type="match status" value="1"/>
</dbReference>
<feature type="region of interest" description="Disordered" evidence="2">
    <location>
        <begin position="411"/>
        <end position="515"/>
    </location>
</feature>
<gene>
    <name evidence="4" type="primary">NCAS0I02460</name>
    <name evidence="4" type="ordered locus">NCAS_0I02460</name>
</gene>
<evidence type="ECO:0000259" key="3">
    <source>
        <dbReference type="SMART" id="SM00993"/>
    </source>
</evidence>
<dbReference type="RefSeq" id="XP_003678256.1">
    <property type="nucleotide sequence ID" value="XM_003678208.1"/>
</dbReference>
<dbReference type="OMA" id="CQYFDPK"/>
<feature type="compositionally biased region" description="Basic residues" evidence="2">
    <location>
        <begin position="153"/>
        <end position="162"/>
    </location>
</feature>
<dbReference type="GO" id="GO:0005634">
    <property type="term" value="C:nucleus"/>
    <property type="evidence" value="ECO:0007669"/>
    <property type="project" value="TreeGrafter"/>
</dbReference>
<dbReference type="InterPro" id="IPR046757">
    <property type="entry name" value="YL1_N"/>
</dbReference>
<dbReference type="OrthoDB" id="49520at2759"/>
<feature type="compositionally biased region" description="Polar residues" evidence="2">
    <location>
        <begin position="422"/>
        <end position="446"/>
    </location>
</feature>
<evidence type="ECO:0000313" key="5">
    <source>
        <dbReference type="Proteomes" id="UP000001640"/>
    </source>
</evidence>
<evidence type="ECO:0000256" key="1">
    <source>
        <dbReference type="ARBA" id="ARBA00006832"/>
    </source>
</evidence>
<feature type="compositionally biased region" description="Polar residues" evidence="2">
    <location>
        <begin position="498"/>
        <end position="512"/>
    </location>
</feature>
<feature type="compositionally biased region" description="Acidic residues" evidence="2">
    <location>
        <begin position="65"/>
        <end position="105"/>
    </location>
</feature>
<accession>G0VK80</accession>
<dbReference type="FunCoup" id="G0VK80">
    <property type="interactions" value="120"/>
</dbReference>
<feature type="compositionally biased region" description="Polar residues" evidence="2">
    <location>
        <begin position="369"/>
        <end position="389"/>
    </location>
</feature>
<comment type="similarity">
    <text evidence="1">Belongs to the VPS72/YL1 family.</text>
</comment>
<feature type="compositionally biased region" description="Basic residues" evidence="2">
    <location>
        <begin position="330"/>
        <end position="342"/>
    </location>
</feature>
<dbReference type="Pfam" id="PF05764">
    <property type="entry name" value="YL1"/>
    <property type="match status" value="1"/>
</dbReference>
<feature type="compositionally biased region" description="Acidic residues" evidence="2">
    <location>
        <begin position="130"/>
        <end position="142"/>
    </location>
</feature>
<name>G0VK80_NAUCA</name>
<sequence length="797" mass="90625">MTITTQQNRSIATEMSSPSSLPSSDDDEGQEFLINTRERRQNAGNKLKKLLEQELQEMQSTTQQLDEDEIDLLFQEDEEDEEFEVEENSEEDGEQLEDVEEEEQEEKSPHLKIRADEDDNDQDLMLSESGGEDQSNDDEADDAGERELQRQERLKRKRKQQKQKGPVILRKRKPSVTTKDEETPVTKRKHSYDDINAGSLLQTDRRTSKRSSVVANKLQVYEKLSKAEEKRKMIRQRMQKHKKYQSEHVLTQEDRMRIALETEKFNIQSLDKYKEQELSKKQNRLAMQQRQKMKFKQHELILRDLSTTWLVTPLMEIEDARYWSTQLSKREKKKRKYPKRQSKKQENVEVNKSTTITDAAKLGGEEQNAMENKQETTALTSVPTDLQQQSEIKNISSAHTTEMTDQIDKPTNALDEHDEPTMTDNVSQSLKDSTTGGDIPTLTASVLNDDKTTSVPEQEILTSTANTTELPKEDEPPSKTNLSIKEQAPDTDAVVNQKPDSPNPASSNSTEPEISLKKTINAPVAVGDSNGVTVKEPIIKTESLQEEVITKQVSFVANPEITIIDPNDTPLTVSASKEVTPALSETPNLSDTTNTIDDVEEDNEELIYEGPNQMVSKDFVILYRCGDGTYNRDVHADLFGPDWSLASHQRSLDVETIFKSSSLNEKNDLIEGENENLLIKEVDLSVLDNFPSFGEYDKKVIHHIDSNDDKNRELKLKTASPTGVYLPCGLRKKCLITNKNSQYFDPKNGIPYSDLEAYKIIQELQDPNGSFKWFGFKNGGIFLNVKQKPANGVPEGF</sequence>
<evidence type="ECO:0000256" key="2">
    <source>
        <dbReference type="SAM" id="MobiDB-lite"/>
    </source>
</evidence>
<evidence type="ECO:0000313" key="4">
    <source>
        <dbReference type="EMBL" id="CCC71914.1"/>
    </source>
</evidence>
<dbReference type="AlphaFoldDB" id="G0VK80"/>
<reference evidence="4 5" key="1">
    <citation type="journal article" date="2011" name="Proc. Natl. Acad. Sci. U.S.A.">
        <title>Evolutionary erosion of yeast sex chromosomes by mating-type switching accidents.</title>
        <authorList>
            <person name="Gordon J.L."/>
            <person name="Armisen D."/>
            <person name="Proux-Wera E."/>
            <person name="Oheigeartaigh S.S."/>
            <person name="Byrne K.P."/>
            <person name="Wolfe K.H."/>
        </authorList>
    </citation>
    <scope>NUCLEOTIDE SEQUENCE [LARGE SCALE GENOMIC DNA]</scope>
    <source>
        <strain evidence="5">ATCC 76901 / BCRC 22586 / CBS 4309 / NBRC 1992 / NRRL Y-12630</strain>
    </source>
</reference>
<dbReference type="PANTHER" id="PTHR13275">
    <property type="entry name" value="YL-1 PROTEIN TRANSCRIPTION FACTOR-LIKE 1"/>
    <property type="match status" value="1"/>
</dbReference>
<reference key="2">
    <citation type="submission" date="2011-08" db="EMBL/GenBank/DDBJ databases">
        <title>Genome sequence of Naumovozyma castellii.</title>
        <authorList>
            <person name="Gordon J.L."/>
            <person name="Armisen D."/>
            <person name="Proux-Wera E."/>
            <person name="OhEigeartaigh S.S."/>
            <person name="Byrne K.P."/>
            <person name="Wolfe K.H."/>
        </authorList>
    </citation>
    <scope>NUCLEOTIDE SEQUENCE</scope>
    <source>
        <strain>Type strain:CBS 4309</strain>
    </source>
</reference>
<feature type="compositionally biased region" description="Polar residues" evidence="2">
    <location>
        <begin position="1"/>
        <end position="15"/>
    </location>
</feature>
<dbReference type="eggNOG" id="KOG2897">
    <property type="taxonomic scope" value="Eukaryota"/>
</dbReference>
<feature type="compositionally biased region" description="Basic and acidic residues" evidence="2">
    <location>
        <begin position="143"/>
        <end position="152"/>
    </location>
</feature>
<feature type="region of interest" description="Disordered" evidence="2">
    <location>
        <begin position="328"/>
        <end position="389"/>
    </location>
</feature>
<feature type="region of interest" description="Disordered" evidence="2">
    <location>
        <begin position="54"/>
        <end position="189"/>
    </location>
</feature>
<proteinExistence type="inferred from homology"/>
<feature type="compositionally biased region" description="Polar residues" evidence="2">
    <location>
        <begin position="453"/>
        <end position="469"/>
    </location>
</feature>
<feature type="compositionally biased region" description="Basic and acidic residues" evidence="2">
    <location>
        <begin position="106"/>
        <end position="115"/>
    </location>
</feature>
<organism evidence="4 5">
    <name type="scientific">Naumovozyma castellii</name>
    <name type="common">Yeast</name>
    <name type="synonym">Saccharomyces castellii</name>
    <dbReference type="NCBI Taxonomy" id="27288"/>
    <lineage>
        <taxon>Eukaryota</taxon>
        <taxon>Fungi</taxon>
        <taxon>Dikarya</taxon>
        <taxon>Ascomycota</taxon>
        <taxon>Saccharomycotina</taxon>
        <taxon>Saccharomycetes</taxon>
        <taxon>Saccharomycetales</taxon>
        <taxon>Saccharomycetaceae</taxon>
        <taxon>Naumovozyma</taxon>
    </lineage>
</organism>
<dbReference type="HOGENOM" id="CLU_018782_0_0_1"/>
<protein>
    <recommendedName>
        <fullName evidence="3">Vps72/YL1 C-terminal domain-containing protein</fullName>
    </recommendedName>
</protein>
<dbReference type="GeneID" id="96905601"/>
<feature type="region of interest" description="Disordered" evidence="2">
    <location>
        <begin position="1"/>
        <end position="40"/>
    </location>
</feature>
<dbReference type="InParanoid" id="G0VK80"/>
<dbReference type="Pfam" id="PF08265">
    <property type="entry name" value="YL1_C"/>
    <property type="match status" value="1"/>
</dbReference>
<dbReference type="KEGG" id="ncs:NCAS_0I02460"/>
<dbReference type="InterPro" id="IPR013272">
    <property type="entry name" value="Vps72/YL1_C"/>
</dbReference>
<dbReference type="Proteomes" id="UP000001640">
    <property type="component" value="Chromosome 9"/>
</dbReference>
<keyword evidence="5" id="KW-1185">Reference proteome</keyword>